<protein>
    <submittedName>
        <fullName evidence="2">Uncharacterized protein</fullName>
    </submittedName>
</protein>
<feature type="non-terminal residue" evidence="2">
    <location>
        <position position="288"/>
    </location>
</feature>
<feature type="compositionally biased region" description="Basic residues" evidence="1">
    <location>
        <begin position="39"/>
        <end position="48"/>
    </location>
</feature>
<dbReference type="EMBL" id="CM004478">
    <property type="protein sequence ID" value="OCT72027.1"/>
    <property type="molecule type" value="Genomic_DNA"/>
</dbReference>
<feature type="region of interest" description="Disordered" evidence="1">
    <location>
        <begin position="1"/>
        <end position="56"/>
    </location>
</feature>
<dbReference type="AlphaFoldDB" id="A0A974CFG7"/>
<sequence>METLQTEIQRRRGIRSEETPKVPKPTEILETSLADNTKRQKRRRRKNKSISTSNDAETDVKGGIFNLSSHILTNNQQKVLQKGLTFAPTNKPHGFGLFIDARKFTLKKYFITKNMEIRNYESKNDINEKTKKLKKKSTFIHSQEKGKAIDVYERLILQDLEKLEDGSPRNRKNNLTKGEIIALKELNIPLSKNEKIIIKPDDKGGGIKKNYLTIQYPKLPLFYILSKIHKEPEKTPGRLIISGIDSLTSNLSHFIDAKLQPYVSNLPSYLRDSTQILNIILKIFRVKQ</sequence>
<evidence type="ECO:0000313" key="3">
    <source>
        <dbReference type="Proteomes" id="UP000694892"/>
    </source>
</evidence>
<organism evidence="2 3">
    <name type="scientific">Xenopus laevis</name>
    <name type="common">African clawed frog</name>
    <dbReference type="NCBI Taxonomy" id="8355"/>
    <lineage>
        <taxon>Eukaryota</taxon>
        <taxon>Metazoa</taxon>
        <taxon>Chordata</taxon>
        <taxon>Craniata</taxon>
        <taxon>Vertebrata</taxon>
        <taxon>Euteleostomi</taxon>
        <taxon>Amphibia</taxon>
        <taxon>Batrachia</taxon>
        <taxon>Anura</taxon>
        <taxon>Pipoidea</taxon>
        <taxon>Pipidae</taxon>
        <taxon>Xenopodinae</taxon>
        <taxon>Xenopus</taxon>
        <taxon>Xenopus</taxon>
    </lineage>
</organism>
<dbReference type="Proteomes" id="UP000694892">
    <property type="component" value="Chromosome 7L"/>
</dbReference>
<reference evidence="3" key="1">
    <citation type="journal article" date="2016" name="Nature">
        <title>Genome evolution in the allotetraploid frog Xenopus laevis.</title>
        <authorList>
            <person name="Session A.M."/>
            <person name="Uno Y."/>
            <person name="Kwon T."/>
            <person name="Chapman J.A."/>
            <person name="Toyoda A."/>
            <person name="Takahashi S."/>
            <person name="Fukui A."/>
            <person name="Hikosaka A."/>
            <person name="Suzuki A."/>
            <person name="Kondo M."/>
            <person name="van Heeringen S.J."/>
            <person name="Quigley I."/>
            <person name="Heinz S."/>
            <person name="Ogino H."/>
            <person name="Ochi H."/>
            <person name="Hellsten U."/>
            <person name="Lyons J.B."/>
            <person name="Simakov O."/>
            <person name="Putnam N."/>
            <person name="Stites J."/>
            <person name="Kuroki Y."/>
            <person name="Tanaka T."/>
            <person name="Michiue T."/>
            <person name="Watanabe M."/>
            <person name="Bogdanovic O."/>
            <person name="Lister R."/>
            <person name="Georgiou G."/>
            <person name="Paranjpe S.S."/>
            <person name="van Kruijsbergen I."/>
            <person name="Shu S."/>
            <person name="Carlson J."/>
            <person name="Kinoshita T."/>
            <person name="Ohta Y."/>
            <person name="Mawaribuchi S."/>
            <person name="Jenkins J."/>
            <person name="Grimwood J."/>
            <person name="Schmutz J."/>
            <person name="Mitros T."/>
            <person name="Mozaffari S.V."/>
            <person name="Suzuki Y."/>
            <person name="Haramoto Y."/>
            <person name="Yamamoto T.S."/>
            <person name="Takagi C."/>
            <person name="Heald R."/>
            <person name="Miller K."/>
            <person name="Haudenschild C."/>
            <person name="Kitzman J."/>
            <person name="Nakayama T."/>
            <person name="Izutsu Y."/>
            <person name="Robert J."/>
            <person name="Fortriede J."/>
            <person name="Burns K."/>
            <person name="Lotay V."/>
            <person name="Karimi K."/>
            <person name="Yasuoka Y."/>
            <person name="Dichmann D.S."/>
            <person name="Flajnik M.F."/>
            <person name="Houston D.W."/>
            <person name="Shendure J."/>
            <person name="DuPasquier L."/>
            <person name="Vize P.D."/>
            <person name="Zorn A.M."/>
            <person name="Ito M."/>
            <person name="Marcotte E.M."/>
            <person name="Wallingford J.B."/>
            <person name="Ito Y."/>
            <person name="Asashima M."/>
            <person name="Ueno N."/>
            <person name="Matsuda Y."/>
            <person name="Veenstra G.J."/>
            <person name="Fujiyama A."/>
            <person name="Harland R.M."/>
            <person name="Taira M."/>
            <person name="Rokhsar D.S."/>
        </authorList>
    </citation>
    <scope>NUCLEOTIDE SEQUENCE [LARGE SCALE GENOMIC DNA]</scope>
    <source>
        <strain evidence="3">J</strain>
    </source>
</reference>
<gene>
    <name evidence="2" type="ORF">XELAEV_18035011mg</name>
</gene>
<evidence type="ECO:0000256" key="1">
    <source>
        <dbReference type="SAM" id="MobiDB-lite"/>
    </source>
</evidence>
<feature type="compositionally biased region" description="Basic and acidic residues" evidence="1">
    <location>
        <begin position="8"/>
        <end position="21"/>
    </location>
</feature>
<proteinExistence type="predicted"/>
<evidence type="ECO:0000313" key="2">
    <source>
        <dbReference type="EMBL" id="OCT72027.1"/>
    </source>
</evidence>
<name>A0A974CFG7_XENLA</name>
<accession>A0A974CFG7</accession>